<dbReference type="GO" id="GO:0005975">
    <property type="term" value="P:carbohydrate metabolic process"/>
    <property type="evidence" value="ECO:0007669"/>
    <property type="project" value="InterPro"/>
</dbReference>
<organism evidence="3 4">
    <name type="scientific">Clostridium puniceum</name>
    <dbReference type="NCBI Taxonomy" id="29367"/>
    <lineage>
        <taxon>Bacteria</taxon>
        <taxon>Bacillati</taxon>
        <taxon>Bacillota</taxon>
        <taxon>Clostridia</taxon>
        <taxon>Eubacteriales</taxon>
        <taxon>Clostridiaceae</taxon>
        <taxon>Clostridium</taxon>
    </lineage>
</organism>
<dbReference type="PANTHER" id="PTHR31151">
    <property type="entry name" value="PROLINE-TRNA LIGASE (DUF1680)"/>
    <property type="match status" value="1"/>
</dbReference>
<evidence type="ECO:0000259" key="1">
    <source>
        <dbReference type="Pfam" id="PF07944"/>
    </source>
</evidence>
<proteinExistence type="predicted"/>
<dbReference type="SUPFAM" id="SSF48208">
    <property type="entry name" value="Six-hairpin glycosidases"/>
    <property type="match status" value="1"/>
</dbReference>
<evidence type="ECO:0000313" key="4">
    <source>
        <dbReference type="Proteomes" id="UP000190890"/>
    </source>
</evidence>
<dbReference type="InterPro" id="IPR012878">
    <property type="entry name" value="Beta-AFase-like_GH127_cat"/>
</dbReference>
<dbReference type="PANTHER" id="PTHR31151:SF0">
    <property type="entry name" value="PROLINE-TRNA LIGASE (DUF1680)"/>
    <property type="match status" value="1"/>
</dbReference>
<name>A0A1S8TXF7_9CLOT</name>
<dbReference type="Pfam" id="PF07944">
    <property type="entry name" value="Beta-AFase-like_GH127_cat"/>
    <property type="match status" value="1"/>
</dbReference>
<protein>
    <recommendedName>
        <fullName evidence="5">Non-reducing end beta-L-arabinofuranosidase</fullName>
    </recommendedName>
</protein>
<dbReference type="EMBL" id="LZZM01000022">
    <property type="protein sequence ID" value="OOM82269.1"/>
    <property type="molecule type" value="Genomic_DNA"/>
</dbReference>
<dbReference type="InterPro" id="IPR008928">
    <property type="entry name" value="6-hairpin_glycosidase_sf"/>
</dbReference>
<evidence type="ECO:0008006" key="5">
    <source>
        <dbReference type="Google" id="ProtNLM"/>
    </source>
</evidence>
<dbReference type="RefSeq" id="WP_077845712.1">
    <property type="nucleotide sequence ID" value="NZ_LZZM01000022.1"/>
</dbReference>
<keyword evidence="4" id="KW-1185">Reference proteome</keyword>
<accession>A0A1S8TXF7</accession>
<evidence type="ECO:0000259" key="2">
    <source>
        <dbReference type="Pfam" id="PF20736"/>
    </source>
</evidence>
<dbReference type="AlphaFoldDB" id="A0A1S8TXF7"/>
<feature type="domain" description="Non-reducing end beta-L-arabinofuranosidase-like GH127 catalytic" evidence="1">
    <location>
        <begin position="8"/>
        <end position="397"/>
    </location>
</feature>
<gene>
    <name evidence="3" type="ORF">CLPUN_04080</name>
</gene>
<dbReference type="InterPro" id="IPR049046">
    <property type="entry name" value="Beta-AFase-like_GH127_middle"/>
</dbReference>
<sequence length="602" mass="69170">MEQFKMNEVKLGDKYFRSRRELVKQYIKEFDINRLMHTLRKNAGIESTAVPLGGWEAEDCSLRGHFVGHFLSACSQFAFSDGDDELKEKANVIVDIFEECAKPNGYLSAFEENVMDTLELEEDRNVWAPYYTLHKILQGLVDAYEFIGNEKALKLVENLANYIYNRFSKLSYWKIDNILRPVRLNPKNEFGGIGDVLYSIYEINKDEKILELAKLFDREYFTGNLEKGLDLLDNLHANTHLPMITAAMHRYNITKEERFKTAVENFYEFLLGRTFANGSSSSKASLFIEGRCSQKAEHWGKYSDLTDKLTGGESESCCSHNTEKIAEDFFKWTNDIKYLDHIEILKYNSVLNSASSKTGLSQYHQPMGTGAKKIFSTLYETFWCCTGSGIEAMSEVQKNIYFKDKDSLLINLFVESKVNWIEKNMTITQHTDYPNSLKASFTITAERPKFCKFIFKEHNVKKISINDKSVEIIKKDGFIIIEYTFNNNDIINVEIEAKLHLVPLLGCDGVVAIMYGPILLAELGSEEYIGEINNENINLVLSKTNDEELTFSVINNSSIKFIPLFRVEDEKYTVYINNKKIRNIKRNFSKAEDGSGAYVIQS</sequence>
<feature type="domain" description="Non-reducing end beta-L-arabinofuranosidase-like GH127 middle" evidence="2">
    <location>
        <begin position="408"/>
        <end position="495"/>
    </location>
</feature>
<evidence type="ECO:0000313" key="3">
    <source>
        <dbReference type="EMBL" id="OOM82269.1"/>
    </source>
</evidence>
<dbReference type="STRING" id="29367.CLPUN_04080"/>
<reference evidence="3 4" key="1">
    <citation type="submission" date="2016-05" db="EMBL/GenBank/DDBJ databases">
        <title>Microbial solvent formation.</title>
        <authorList>
            <person name="Poehlein A."/>
            <person name="Montoya Solano J.D."/>
            <person name="Flitsch S."/>
            <person name="Krabben P."/>
            <person name="Duerre P."/>
            <person name="Daniel R."/>
        </authorList>
    </citation>
    <scope>NUCLEOTIDE SEQUENCE [LARGE SCALE GENOMIC DNA]</scope>
    <source>
        <strain evidence="3 4">DSM 2619</strain>
    </source>
</reference>
<dbReference type="Pfam" id="PF20736">
    <property type="entry name" value="Glyco_hydro127M"/>
    <property type="match status" value="1"/>
</dbReference>
<dbReference type="OrthoDB" id="9757939at2"/>
<comment type="caution">
    <text evidence="3">The sequence shown here is derived from an EMBL/GenBank/DDBJ whole genome shotgun (WGS) entry which is preliminary data.</text>
</comment>
<dbReference type="Proteomes" id="UP000190890">
    <property type="component" value="Unassembled WGS sequence"/>
</dbReference>